<accession>A0A7R9LG67</accession>
<evidence type="ECO:0000313" key="3">
    <source>
        <dbReference type="Proteomes" id="UP000728032"/>
    </source>
</evidence>
<reference evidence="2" key="1">
    <citation type="submission" date="2020-11" db="EMBL/GenBank/DDBJ databases">
        <authorList>
            <person name="Tran Van P."/>
        </authorList>
    </citation>
    <scope>NUCLEOTIDE SEQUENCE</scope>
</reference>
<evidence type="ECO:0000256" key="1">
    <source>
        <dbReference type="SAM" id="SignalP"/>
    </source>
</evidence>
<dbReference type="Proteomes" id="UP000728032">
    <property type="component" value="Unassembled WGS sequence"/>
</dbReference>
<dbReference type="EMBL" id="OC915398">
    <property type="protein sequence ID" value="CAD7640262.1"/>
    <property type="molecule type" value="Genomic_DNA"/>
</dbReference>
<organism evidence="2">
    <name type="scientific">Oppiella nova</name>
    <dbReference type="NCBI Taxonomy" id="334625"/>
    <lineage>
        <taxon>Eukaryota</taxon>
        <taxon>Metazoa</taxon>
        <taxon>Ecdysozoa</taxon>
        <taxon>Arthropoda</taxon>
        <taxon>Chelicerata</taxon>
        <taxon>Arachnida</taxon>
        <taxon>Acari</taxon>
        <taxon>Acariformes</taxon>
        <taxon>Sarcoptiformes</taxon>
        <taxon>Oribatida</taxon>
        <taxon>Brachypylina</taxon>
        <taxon>Oppioidea</taxon>
        <taxon>Oppiidae</taxon>
        <taxon>Oppiella</taxon>
    </lineage>
</organism>
<gene>
    <name evidence="2" type="ORF">ONB1V03_LOCUS2465</name>
</gene>
<dbReference type="AlphaFoldDB" id="A0A7R9LG67"/>
<name>A0A7R9LG67_9ACAR</name>
<protein>
    <submittedName>
        <fullName evidence="2">Uncharacterized protein</fullName>
    </submittedName>
</protein>
<keyword evidence="1" id="KW-0732">Signal</keyword>
<proteinExistence type="predicted"/>
<keyword evidence="3" id="KW-1185">Reference proteome</keyword>
<feature type="signal peptide" evidence="1">
    <location>
        <begin position="1"/>
        <end position="22"/>
    </location>
</feature>
<dbReference type="EMBL" id="CAJPVJ010000573">
    <property type="protein sequence ID" value="CAG2162877.1"/>
    <property type="molecule type" value="Genomic_DNA"/>
</dbReference>
<sequence>MIPTNVIAVASLFFIISNVSECAQVDEFLVEPSLGTPVEIDVKCFWEMDVENEDFHKLVIKLNGTAVYTWDQKNGKKPEVNNNLGLQLEMKPQRGRFVIKNAGASAMGMYQCDIDYYSNKVQKGYSLQMEGAIQVYMDNNHVVRNQTVDHYSPNTAKTSQGISSIVMTLFLIFTTKVMNM</sequence>
<dbReference type="OrthoDB" id="10533801at2759"/>
<feature type="chain" id="PRO_5036403476" evidence="1">
    <location>
        <begin position="23"/>
        <end position="180"/>
    </location>
</feature>
<evidence type="ECO:0000313" key="2">
    <source>
        <dbReference type="EMBL" id="CAD7640262.1"/>
    </source>
</evidence>